<evidence type="ECO:0000259" key="9">
    <source>
        <dbReference type="PROSITE" id="PS51007"/>
    </source>
</evidence>
<dbReference type="SUPFAM" id="SSF46626">
    <property type="entry name" value="Cytochrome c"/>
    <property type="match status" value="1"/>
</dbReference>
<dbReference type="Gene3D" id="1.10.760.10">
    <property type="entry name" value="Cytochrome c-like domain"/>
    <property type="match status" value="1"/>
</dbReference>
<sequence>MADPQDPKDQPEKFAEDPDRQSPSTPAPTEQSQSFMSEEEVEPHRDKGHYEVVSDIKMGHAKVPTFLKIVYATLAVWALYYALFAQPIDDKMEAAPSTEPSVEAGAETFGTSCAACHNATAERKIGPGLAGSFERLGEEELKKVLHNGRPDKGMPAPPSLGLNDKQIESLLLYIKSLK</sequence>
<evidence type="ECO:0000256" key="8">
    <source>
        <dbReference type="SAM" id="Phobius"/>
    </source>
</evidence>
<dbReference type="InterPro" id="IPR051811">
    <property type="entry name" value="Cytochrome_c550/c551-like"/>
</dbReference>
<evidence type="ECO:0000256" key="2">
    <source>
        <dbReference type="ARBA" id="ARBA00022617"/>
    </source>
</evidence>
<keyword evidence="5 6" id="KW-0408">Iron</keyword>
<evidence type="ECO:0000313" key="11">
    <source>
        <dbReference type="Proteomes" id="UP001597343"/>
    </source>
</evidence>
<keyword evidence="11" id="KW-1185">Reference proteome</keyword>
<keyword evidence="2 6" id="KW-0349">Heme</keyword>
<keyword evidence="8" id="KW-0812">Transmembrane</keyword>
<name>A0ABW4ZTY8_9BACL</name>
<dbReference type="PANTHER" id="PTHR37823">
    <property type="entry name" value="CYTOCHROME C-553-LIKE"/>
    <property type="match status" value="1"/>
</dbReference>
<dbReference type="RefSeq" id="WP_386044136.1">
    <property type="nucleotide sequence ID" value="NZ_JBHUIO010000002.1"/>
</dbReference>
<comment type="caution">
    <text evidence="10">The sequence shown here is derived from an EMBL/GenBank/DDBJ whole genome shotgun (WGS) entry which is preliminary data.</text>
</comment>
<protein>
    <submittedName>
        <fullName evidence="10">C-type cytochrome</fullName>
    </submittedName>
</protein>
<keyword evidence="8" id="KW-0472">Membrane</keyword>
<feature type="region of interest" description="Disordered" evidence="7">
    <location>
        <begin position="1"/>
        <end position="46"/>
    </location>
</feature>
<dbReference type="InterPro" id="IPR009056">
    <property type="entry name" value="Cyt_c-like_dom"/>
</dbReference>
<evidence type="ECO:0000313" key="10">
    <source>
        <dbReference type="EMBL" id="MFD2169086.1"/>
    </source>
</evidence>
<gene>
    <name evidence="10" type="ORF">ACFSOY_03520</name>
</gene>
<feature type="compositionally biased region" description="Polar residues" evidence="7">
    <location>
        <begin position="21"/>
        <end position="36"/>
    </location>
</feature>
<keyword evidence="4" id="KW-0249">Electron transport</keyword>
<dbReference type="InterPro" id="IPR036909">
    <property type="entry name" value="Cyt_c-like_dom_sf"/>
</dbReference>
<keyword evidence="1" id="KW-0813">Transport</keyword>
<evidence type="ECO:0000256" key="7">
    <source>
        <dbReference type="SAM" id="MobiDB-lite"/>
    </source>
</evidence>
<dbReference type="PROSITE" id="PS51007">
    <property type="entry name" value="CYTC"/>
    <property type="match status" value="1"/>
</dbReference>
<organism evidence="10 11">
    <name type="scientific">Tumebacillus lipolyticus</name>
    <dbReference type="NCBI Taxonomy" id="1280370"/>
    <lineage>
        <taxon>Bacteria</taxon>
        <taxon>Bacillati</taxon>
        <taxon>Bacillota</taxon>
        <taxon>Bacilli</taxon>
        <taxon>Bacillales</taxon>
        <taxon>Alicyclobacillaceae</taxon>
        <taxon>Tumebacillus</taxon>
    </lineage>
</organism>
<keyword evidence="8" id="KW-1133">Transmembrane helix</keyword>
<keyword evidence="3 6" id="KW-0479">Metal-binding</keyword>
<dbReference type="Proteomes" id="UP001597343">
    <property type="component" value="Unassembled WGS sequence"/>
</dbReference>
<evidence type="ECO:0000256" key="1">
    <source>
        <dbReference type="ARBA" id="ARBA00022448"/>
    </source>
</evidence>
<feature type="domain" description="Cytochrome c" evidence="9">
    <location>
        <begin position="100"/>
        <end position="178"/>
    </location>
</feature>
<evidence type="ECO:0000256" key="4">
    <source>
        <dbReference type="ARBA" id="ARBA00022982"/>
    </source>
</evidence>
<reference evidence="11" key="1">
    <citation type="journal article" date="2019" name="Int. J. Syst. Evol. Microbiol.">
        <title>The Global Catalogue of Microorganisms (GCM) 10K type strain sequencing project: providing services to taxonomists for standard genome sequencing and annotation.</title>
        <authorList>
            <consortium name="The Broad Institute Genomics Platform"/>
            <consortium name="The Broad Institute Genome Sequencing Center for Infectious Disease"/>
            <person name="Wu L."/>
            <person name="Ma J."/>
        </authorList>
    </citation>
    <scope>NUCLEOTIDE SEQUENCE [LARGE SCALE GENOMIC DNA]</scope>
    <source>
        <strain evidence="11">CGMCC 1.13574</strain>
    </source>
</reference>
<feature type="transmembrane region" description="Helical" evidence="8">
    <location>
        <begin position="66"/>
        <end position="84"/>
    </location>
</feature>
<proteinExistence type="predicted"/>
<feature type="compositionally biased region" description="Basic and acidic residues" evidence="7">
    <location>
        <begin position="1"/>
        <end position="20"/>
    </location>
</feature>
<accession>A0ABW4ZTY8</accession>
<evidence type="ECO:0000256" key="5">
    <source>
        <dbReference type="ARBA" id="ARBA00023004"/>
    </source>
</evidence>
<evidence type="ECO:0000256" key="3">
    <source>
        <dbReference type="ARBA" id="ARBA00022723"/>
    </source>
</evidence>
<dbReference type="EMBL" id="JBHUIO010000002">
    <property type="protein sequence ID" value="MFD2169086.1"/>
    <property type="molecule type" value="Genomic_DNA"/>
</dbReference>
<evidence type="ECO:0000256" key="6">
    <source>
        <dbReference type="PROSITE-ProRule" id="PRU00433"/>
    </source>
</evidence>
<dbReference type="Pfam" id="PF13442">
    <property type="entry name" value="Cytochrome_CBB3"/>
    <property type="match status" value="1"/>
</dbReference>